<protein>
    <submittedName>
        <fullName evidence="1">Uncharacterized protein</fullName>
    </submittedName>
</protein>
<reference evidence="1 2" key="1">
    <citation type="journal article" date="2019" name="Sci. Rep.">
        <title>Orb-weaving spider Araneus ventricosus genome elucidates the spidroin gene catalogue.</title>
        <authorList>
            <person name="Kono N."/>
            <person name="Nakamura H."/>
            <person name="Ohtoshi R."/>
            <person name="Moran D.A.P."/>
            <person name="Shinohara A."/>
            <person name="Yoshida Y."/>
            <person name="Fujiwara M."/>
            <person name="Mori M."/>
            <person name="Tomita M."/>
            <person name="Arakawa K."/>
        </authorList>
    </citation>
    <scope>NUCLEOTIDE SEQUENCE [LARGE SCALE GENOMIC DNA]</scope>
</reference>
<dbReference type="EMBL" id="BGPR01000086">
    <property type="protein sequence ID" value="GBL92513.1"/>
    <property type="molecule type" value="Genomic_DNA"/>
</dbReference>
<sequence>MIKTTFEPGPLLGTSEPHHWETFDPDIRFIKNKAAIQKVLLGIYSGTPGWVGFRTLTTEPNRTPNPTGGTRIDPLAFDIPTAFAFSQVSVVCMRYTEHLLLLLTWPLQI</sequence>
<evidence type="ECO:0000313" key="2">
    <source>
        <dbReference type="Proteomes" id="UP000499080"/>
    </source>
</evidence>
<keyword evidence="2" id="KW-1185">Reference proteome</keyword>
<dbReference type="AlphaFoldDB" id="A0A4Y2BKN6"/>
<proteinExistence type="predicted"/>
<evidence type="ECO:0000313" key="1">
    <source>
        <dbReference type="EMBL" id="GBL92513.1"/>
    </source>
</evidence>
<dbReference type="Proteomes" id="UP000499080">
    <property type="component" value="Unassembled WGS sequence"/>
</dbReference>
<organism evidence="1 2">
    <name type="scientific">Araneus ventricosus</name>
    <name type="common">Orbweaver spider</name>
    <name type="synonym">Epeira ventricosa</name>
    <dbReference type="NCBI Taxonomy" id="182803"/>
    <lineage>
        <taxon>Eukaryota</taxon>
        <taxon>Metazoa</taxon>
        <taxon>Ecdysozoa</taxon>
        <taxon>Arthropoda</taxon>
        <taxon>Chelicerata</taxon>
        <taxon>Arachnida</taxon>
        <taxon>Araneae</taxon>
        <taxon>Araneomorphae</taxon>
        <taxon>Entelegynae</taxon>
        <taxon>Araneoidea</taxon>
        <taxon>Araneidae</taxon>
        <taxon>Araneus</taxon>
    </lineage>
</organism>
<comment type="caution">
    <text evidence="1">The sequence shown here is derived from an EMBL/GenBank/DDBJ whole genome shotgun (WGS) entry which is preliminary data.</text>
</comment>
<accession>A0A4Y2BKN6</accession>
<gene>
    <name evidence="1" type="ORF">AVEN_174771_1</name>
</gene>
<name>A0A4Y2BKN6_ARAVE</name>